<accession>A0AAV5EXI5</accession>
<feature type="region of interest" description="Disordered" evidence="1">
    <location>
        <begin position="63"/>
        <end position="110"/>
    </location>
</feature>
<sequence>MRPSAAGKGSLGRNWPRRATACGHKAQPGRGPQPAWLRRQARPARARVRARAWFSGGAAAVGRQGYGEGLRWRRQRQGPVAKTQLAELAGKAARGRGETRSGGDRGSRRH</sequence>
<evidence type="ECO:0000256" key="1">
    <source>
        <dbReference type="SAM" id="MobiDB-lite"/>
    </source>
</evidence>
<evidence type="ECO:0000313" key="2">
    <source>
        <dbReference type="EMBL" id="GJN28104.1"/>
    </source>
</evidence>
<feature type="region of interest" description="Disordered" evidence="1">
    <location>
        <begin position="1"/>
        <end position="45"/>
    </location>
</feature>
<evidence type="ECO:0000313" key="3">
    <source>
        <dbReference type="Proteomes" id="UP001054889"/>
    </source>
</evidence>
<dbReference type="AlphaFoldDB" id="A0AAV5EXI5"/>
<name>A0AAV5EXI5_ELECO</name>
<reference evidence="2" key="1">
    <citation type="journal article" date="2018" name="DNA Res.">
        <title>Multiple hybrid de novo genome assembly of finger millet, an orphan allotetraploid crop.</title>
        <authorList>
            <person name="Hatakeyama M."/>
            <person name="Aluri S."/>
            <person name="Balachadran M.T."/>
            <person name="Sivarajan S.R."/>
            <person name="Patrignani A."/>
            <person name="Gruter S."/>
            <person name="Poveda L."/>
            <person name="Shimizu-Inatsugi R."/>
            <person name="Baeten J."/>
            <person name="Francoijs K.J."/>
            <person name="Nataraja K.N."/>
            <person name="Reddy Y.A.N."/>
            <person name="Phadnis S."/>
            <person name="Ravikumar R.L."/>
            <person name="Schlapbach R."/>
            <person name="Sreeman S.M."/>
            <person name="Shimizu K.K."/>
        </authorList>
    </citation>
    <scope>NUCLEOTIDE SEQUENCE</scope>
</reference>
<proteinExistence type="predicted"/>
<feature type="compositionally biased region" description="Basic and acidic residues" evidence="1">
    <location>
        <begin position="95"/>
        <end position="110"/>
    </location>
</feature>
<comment type="caution">
    <text evidence="2">The sequence shown here is derived from an EMBL/GenBank/DDBJ whole genome shotgun (WGS) entry which is preliminary data.</text>
</comment>
<gene>
    <name evidence="2" type="primary">gb16187</name>
    <name evidence="2" type="ORF">PR202_gb16187</name>
</gene>
<protein>
    <submittedName>
        <fullName evidence="2">Uncharacterized protein</fullName>
    </submittedName>
</protein>
<keyword evidence="3" id="KW-1185">Reference proteome</keyword>
<dbReference type="EMBL" id="BQKI01000080">
    <property type="protein sequence ID" value="GJN28104.1"/>
    <property type="molecule type" value="Genomic_DNA"/>
</dbReference>
<dbReference type="Proteomes" id="UP001054889">
    <property type="component" value="Unassembled WGS sequence"/>
</dbReference>
<reference evidence="2" key="2">
    <citation type="submission" date="2021-12" db="EMBL/GenBank/DDBJ databases">
        <title>Resequencing data analysis of finger millet.</title>
        <authorList>
            <person name="Hatakeyama M."/>
            <person name="Aluri S."/>
            <person name="Balachadran M.T."/>
            <person name="Sivarajan S.R."/>
            <person name="Poveda L."/>
            <person name="Shimizu-Inatsugi R."/>
            <person name="Schlapbach R."/>
            <person name="Sreeman S.M."/>
            <person name="Shimizu K.K."/>
        </authorList>
    </citation>
    <scope>NUCLEOTIDE SEQUENCE</scope>
</reference>
<organism evidence="2 3">
    <name type="scientific">Eleusine coracana subsp. coracana</name>
    <dbReference type="NCBI Taxonomy" id="191504"/>
    <lineage>
        <taxon>Eukaryota</taxon>
        <taxon>Viridiplantae</taxon>
        <taxon>Streptophyta</taxon>
        <taxon>Embryophyta</taxon>
        <taxon>Tracheophyta</taxon>
        <taxon>Spermatophyta</taxon>
        <taxon>Magnoliopsida</taxon>
        <taxon>Liliopsida</taxon>
        <taxon>Poales</taxon>
        <taxon>Poaceae</taxon>
        <taxon>PACMAD clade</taxon>
        <taxon>Chloridoideae</taxon>
        <taxon>Cynodonteae</taxon>
        <taxon>Eleusininae</taxon>
        <taxon>Eleusine</taxon>
    </lineage>
</organism>